<dbReference type="Proteomes" id="UP001172673">
    <property type="component" value="Unassembled WGS sequence"/>
</dbReference>
<dbReference type="InterPro" id="IPR058645">
    <property type="entry name" value="NTF2-like_dom_7"/>
</dbReference>
<evidence type="ECO:0000256" key="1">
    <source>
        <dbReference type="SAM" id="SignalP"/>
    </source>
</evidence>
<feature type="signal peptide" evidence="1">
    <location>
        <begin position="1"/>
        <end position="18"/>
    </location>
</feature>
<gene>
    <name evidence="3" type="ORF">H2200_007056</name>
</gene>
<proteinExistence type="predicted"/>
<keyword evidence="4" id="KW-1185">Reference proteome</keyword>
<feature type="chain" id="PRO_5041440365" description="NTF2-like domain-containing protein" evidence="1">
    <location>
        <begin position="19"/>
        <end position="184"/>
    </location>
</feature>
<accession>A0AA39CH96</accession>
<sequence length="184" mass="19597">MRSSLITATAALVGSAVAVPWGKGGLWGGKHDPTKCLNWDTANYLATSFQSLIAAFSTTTAETVLADDFTDFSNSILSLIGQPVDVPAFTSKEQFIQGQGAQPPVPLEILAIDAFNCQNVTLRWNAKFGVGPQSVNGITHLTASNSQGQKDTWQISVIYTEFDSLAWWKAIGGTVNPPPPQPSS</sequence>
<reference evidence="3" key="1">
    <citation type="submission" date="2022-10" db="EMBL/GenBank/DDBJ databases">
        <title>Culturing micro-colonial fungi from biological soil crusts in the Mojave desert and describing Neophaeococcomyces mojavensis, and introducing the new genera and species Taxawa tesnikishii.</title>
        <authorList>
            <person name="Kurbessoian T."/>
            <person name="Stajich J.E."/>
        </authorList>
    </citation>
    <scope>NUCLEOTIDE SEQUENCE</scope>
    <source>
        <strain evidence="3">TK_41</strain>
    </source>
</reference>
<comment type="caution">
    <text evidence="3">The sequence shown here is derived from an EMBL/GenBank/DDBJ whole genome shotgun (WGS) entry which is preliminary data.</text>
</comment>
<dbReference type="Pfam" id="PF26534">
    <property type="entry name" value="NTF2_7"/>
    <property type="match status" value="1"/>
</dbReference>
<dbReference type="AlphaFoldDB" id="A0AA39CH96"/>
<protein>
    <recommendedName>
        <fullName evidence="2">NTF2-like domain-containing protein</fullName>
    </recommendedName>
</protein>
<organism evidence="3 4">
    <name type="scientific">Cladophialophora chaetospira</name>
    <dbReference type="NCBI Taxonomy" id="386627"/>
    <lineage>
        <taxon>Eukaryota</taxon>
        <taxon>Fungi</taxon>
        <taxon>Dikarya</taxon>
        <taxon>Ascomycota</taxon>
        <taxon>Pezizomycotina</taxon>
        <taxon>Eurotiomycetes</taxon>
        <taxon>Chaetothyriomycetidae</taxon>
        <taxon>Chaetothyriales</taxon>
        <taxon>Herpotrichiellaceae</taxon>
        <taxon>Cladophialophora</taxon>
    </lineage>
</organism>
<feature type="domain" description="NTF2-like" evidence="2">
    <location>
        <begin position="35"/>
        <end position="173"/>
    </location>
</feature>
<name>A0AA39CH96_9EURO</name>
<keyword evidence="1" id="KW-0732">Signal</keyword>
<evidence type="ECO:0000313" key="3">
    <source>
        <dbReference type="EMBL" id="KAJ9608068.1"/>
    </source>
</evidence>
<evidence type="ECO:0000259" key="2">
    <source>
        <dbReference type="Pfam" id="PF26534"/>
    </source>
</evidence>
<evidence type="ECO:0000313" key="4">
    <source>
        <dbReference type="Proteomes" id="UP001172673"/>
    </source>
</evidence>
<dbReference type="EMBL" id="JAPDRK010000010">
    <property type="protein sequence ID" value="KAJ9608068.1"/>
    <property type="molecule type" value="Genomic_DNA"/>
</dbReference>